<dbReference type="NCBIfam" id="NF008453">
    <property type="entry name" value="PRK11308.1"/>
    <property type="match status" value="2"/>
</dbReference>
<dbReference type="InterPro" id="IPR027417">
    <property type="entry name" value="P-loop_NTPase"/>
</dbReference>
<evidence type="ECO:0000256" key="4">
    <source>
        <dbReference type="ARBA" id="ARBA00022741"/>
    </source>
</evidence>
<keyword evidence="5 8" id="KW-0067">ATP-binding</keyword>
<dbReference type="InterPro" id="IPR003593">
    <property type="entry name" value="AAA+_ATPase"/>
</dbReference>
<keyword evidence="3" id="KW-0813">Transport</keyword>
<dbReference type="RefSeq" id="WP_280731148.1">
    <property type="nucleotide sequence ID" value="NZ_CP120367.1"/>
</dbReference>
<evidence type="ECO:0000259" key="7">
    <source>
        <dbReference type="PROSITE" id="PS50893"/>
    </source>
</evidence>
<evidence type="ECO:0000256" key="5">
    <source>
        <dbReference type="ARBA" id="ARBA00022840"/>
    </source>
</evidence>
<keyword evidence="9" id="KW-1185">Reference proteome</keyword>
<evidence type="ECO:0000313" key="9">
    <source>
        <dbReference type="Proteomes" id="UP001235547"/>
    </source>
</evidence>
<dbReference type="PROSITE" id="PS50893">
    <property type="entry name" value="ABC_TRANSPORTER_2"/>
    <property type="match status" value="2"/>
</dbReference>
<sequence length="573" mass="63226">MKNAANPILKVEGLTVDFLSDKEPVRAVDNVSFHVNRSETLVILGESGSGKSVSTSTVMDLLDCPPADIVAGACHFDGIELSRLDAEARRSINGRRIAMIFQDPLAYLNPVYTVGRQIEEVYESHGAGKGRQARANAIELLRRVGIPEPESRVDFYPHQFSGGQRQRVMIAMAIALKPDILIADEPTTALDVSVQAQILELLRDLQRETGMALIMITHDLEVASAMADRVIVMNAARVVEAGSAREVFSNPQHAYTRRLISALPHGDAAETSNKRSTGGAGDVLLKVEHLTKDYLLSSGSFAGKRTFKAVDDVSFEVRRGETLGIVGESGSGKSSVARMLLRLNDPSSGRALFAGEDIFGMNGKRLMTFRRKVQMVFQDPYGSMNPRMNVHAIISEPWVIHRDILSKEKWKGRVSELLELVGLRPEHADRYPHQFSGGQRQRIAIARALASEPELIICDEAVSALDVSIQAQVIDLLADLRTRLGLSYIFITHDLPIVRHFADRIMVMKQGKIVEEGDTSTVFSAPRHEYTQSLLRAVPRPKWLMQTEEPSAEPTIGADGLWSERPRNGSLAR</sequence>
<feature type="domain" description="ABC transporter" evidence="7">
    <location>
        <begin position="285"/>
        <end position="535"/>
    </location>
</feature>
<dbReference type="Pfam" id="PF08352">
    <property type="entry name" value="oligo_HPY"/>
    <property type="match status" value="2"/>
</dbReference>
<comment type="subcellular location">
    <subcellularLocation>
        <location evidence="1">Cell inner membrane</location>
        <topology evidence="1">Peripheral membrane protein</topology>
    </subcellularLocation>
</comment>
<dbReference type="Pfam" id="PF00005">
    <property type="entry name" value="ABC_tran"/>
    <property type="match status" value="2"/>
</dbReference>
<comment type="similarity">
    <text evidence="2">Belongs to the ABC transporter superfamily.</text>
</comment>
<dbReference type="PROSITE" id="PS00211">
    <property type="entry name" value="ABC_TRANSPORTER_1"/>
    <property type="match status" value="2"/>
</dbReference>
<proteinExistence type="inferred from homology"/>
<dbReference type="SMART" id="SM00382">
    <property type="entry name" value="AAA"/>
    <property type="match status" value="2"/>
</dbReference>
<dbReference type="InterPro" id="IPR003439">
    <property type="entry name" value="ABC_transporter-like_ATP-bd"/>
</dbReference>
<feature type="domain" description="ABC transporter" evidence="7">
    <location>
        <begin position="9"/>
        <end position="260"/>
    </location>
</feature>
<dbReference type="GO" id="GO:0005524">
    <property type="term" value="F:ATP binding"/>
    <property type="evidence" value="ECO:0007669"/>
    <property type="project" value="UniProtKB-KW"/>
</dbReference>
<protein>
    <submittedName>
        <fullName evidence="8">ABC transporter ATP-binding protein</fullName>
    </submittedName>
</protein>
<dbReference type="Gene3D" id="3.40.50.300">
    <property type="entry name" value="P-loop containing nucleotide triphosphate hydrolases"/>
    <property type="match status" value="2"/>
</dbReference>
<evidence type="ECO:0000256" key="3">
    <source>
        <dbReference type="ARBA" id="ARBA00022448"/>
    </source>
</evidence>
<dbReference type="EMBL" id="CP120370">
    <property type="protein sequence ID" value="WEX80438.1"/>
    <property type="molecule type" value="Genomic_DNA"/>
</dbReference>
<dbReference type="PANTHER" id="PTHR43776">
    <property type="entry name" value="TRANSPORT ATP-BINDING PROTEIN"/>
    <property type="match status" value="1"/>
</dbReference>
<gene>
    <name evidence="8" type="ORF">PYH38_001877</name>
</gene>
<evidence type="ECO:0000256" key="1">
    <source>
        <dbReference type="ARBA" id="ARBA00004417"/>
    </source>
</evidence>
<dbReference type="NCBIfam" id="NF007739">
    <property type="entry name" value="PRK10419.1"/>
    <property type="match status" value="2"/>
</dbReference>
<organism evidence="8 9">
    <name type="scientific">Sinorhizobium numidicum</name>
    <dbReference type="NCBI Taxonomy" id="680248"/>
    <lineage>
        <taxon>Bacteria</taxon>
        <taxon>Pseudomonadati</taxon>
        <taxon>Pseudomonadota</taxon>
        <taxon>Alphaproteobacteria</taxon>
        <taxon>Hyphomicrobiales</taxon>
        <taxon>Rhizobiaceae</taxon>
        <taxon>Sinorhizobium/Ensifer group</taxon>
        <taxon>Sinorhizobium</taxon>
    </lineage>
</organism>
<dbReference type="InterPro" id="IPR017871">
    <property type="entry name" value="ABC_transporter-like_CS"/>
</dbReference>
<dbReference type="InterPro" id="IPR013563">
    <property type="entry name" value="Oligopep_ABC_C"/>
</dbReference>
<dbReference type="PANTHER" id="PTHR43776:SF7">
    <property type="entry name" value="D,D-DIPEPTIDE TRANSPORT ATP-BINDING PROTEIN DDPF-RELATED"/>
    <property type="match status" value="1"/>
</dbReference>
<dbReference type="CDD" id="cd03257">
    <property type="entry name" value="ABC_NikE_OppD_transporters"/>
    <property type="match status" value="2"/>
</dbReference>
<name>A0ABY8CTA1_9HYPH</name>
<dbReference type="InterPro" id="IPR050319">
    <property type="entry name" value="ABC_transp_ATP-bind"/>
</dbReference>
<dbReference type="SUPFAM" id="SSF52540">
    <property type="entry name" value="P-loop containing nucleoside triphosphate hydrolases"/>
    <property type="match status" value="2"/>
</dbReference>
<dbReference type="Proteomes" id="UP001235547">
    <property type="component" value="Chromosome 2"/>
</dbReference>
<accession>A0ABY8CTA1</accession>
<evidence type="ECO:0000256" key="6">
    <source>
        <dbReference type="SAM" id="MobiDB-lite"/>
    </source>
</evidence>
<feature type="region of interest" description="Disordered" evidence="6">
    <location>
        <begin position="549"/>
        <end position="573"/>
    </location>
</feature>
<evidence type="ECO:0000256" key="2">
    <source>
        <dbReference type="ARBA" id="ARBA00005417"/>
    </source>
</evidence>
<reference evidence="8 9" key="1">
    <citation type="submission" date="2023-03" db="EMBL/GenBank/DDBJ databases">
        <authorList>
            <person name="Kaur S."/>
            <person name="Espinosa-Saiz D."/>
            <person name="Velazquez E."/>
            <person name="Menendez E."/>
            <person name="diCenzo G.C."/>
        </authorList>
    </citation>
    <scope>NUCLEOTIDE SEQUENCE [LARGE SCALE GENOMIC DNA]</scope>
    <source>
        <strain evidence="8 9">LMG 27395</strain>
    </source>
</reference>
<keyword evidence="4" id="KW-0547">Nucleotide-binding</keyword>
<evidence type="ECO:0000313" key="8">
    <source>
        <dbReference type="EMBL" id="WEX80438.1"/>
    </source>
</evidence>